<evidence type="ECO:0000313" key="2">
    <source>
        <dbReference type="Proteomes" id="UP000030595"/>
    </source>
</evidence>
<dbReference type="Pfam" id="PF08665">
    <property type="entry name" value="PglZ"/>
    <property type="match status" value="1"/>
</dbReference>
<gene>
    <name evidence="1" type="ORF">CD30_16360</name>
</gene>
<organism evidence="1 2">
    <name type="scientific">Ureibacillus massiliensis 4400831 = CIP 108448 = CCUG 49529</name>
    <dbReference type="NCBI Taxonomy" id="1211035"/>
    <lineage>
        <taxon>Bacteria</taxon>
        <taxon>Bacillati</taxon>
        <taxon>Bacillota</taxon>
        <taxon>Bacilli</taxon>
        <taxon>Bacillales</taxon>
        <taxon>Caryophanaceae</taxon>
        <taxon>Ureibacillus</taxon>
    </lineage>
</organism>
<dbReference type="EMBL" id="JPVQ01000041">
    <property type="protein sequence ID" value="KGR89572.1"/>
    <property type="molecule type" value="Genomic_DNA"/>
</dbReference>
<comment type="caution">
    <text evidence="1">The sequence shown here is derived from an EMBL/GenBank/DDBJ whole genome shotgun (WGS) entry which is preliminary data.</text>
</comment>
<accession>A0A0A3JRC4</accession>
<dbReference type="OrthoDB" id="9769734at2"/>
<evidence type="ECO:0000313" key="1">
    <source>
        <dbReference type="EMBL" id="KGR89572.1"/>
    </source>
</evidence>
<dbReference type="RefSeq" id="WP_036178910.1">
    <property type="nucleotide sequence ID" value="NZ_AVCZ01000041.1"/>
</dbReference>
<sequence>MIDIWFKRDLTDIFDNHPIAVFIDESGEAEFLLQTVGSEYIIYRPEDEVEELQVKYLIEKAQPSNEKFLIYTHLKKDDLKFIREYCETCGSLEIRYLQNYIKDKVHQSLNININLSKERLITAAKVSIGKDQTYWMDLSHKGSAGIFNLEKELLPFVHDPTTYSKKNFDAQLLETFYREVNELLNKDYISKPATTLASEVVESIFDGLAKDECNKTLYAVYENWLDSVTYKKSFNDYLDKYTLPSIGTWDVNINHPFRQVDERWLADIGARITDKDYISGILAKLRQRHQSKQAKALEILFWSDIITLLEFDSKNINYLSSFNECIDYYRKYFFKLDTAIRNLYTEFLNNQELLEPFQEIYKEYLSIFLEKWFEYWSDYKENQTGTLQRIIDENDGIKTAVIVGDGVAYELAEQVTSKVRGSENLKKDVILADIPTETENNMSRIYMDNGAIEAVQSNREKYLVAQNPDLSIELLRLDEVNEEAKTGQFLICTYKDIDDMGEKLQQKALKYLPETIDFFAAKISLLLSSGYEKVYLISDHGFVLTGLLTEADKISFSPNVVFEKAERYIRTESKLLENTIPLIEAKKSFKQYEYLYFAKNINPFKTPGLYGYSHGGLSPQEIVTPYFCWERSATYAASLSVKIENKEDLKDVTGELFSVKIQAEKGEGDLFSLNRKVYLAFFANKQQFNKSDIFTIQRNELITKDYSFDGNSEIEIQLLDATTKKQLDRAIVKQNNARDLGGLF</sequence>
<proteinExistence type="predicted"/>
<name>A0A0A3JRC4_9BACL</name>
<reference evidence="1 2" key="1">
    <citation type="submission" date="2014-02" db="EMBL/GenBank/DDBJ databases">
        <title>Draft genome sequence of Lysinibacillus massiliensis CCUG 49529.</title>
        <authorList>
            <person name="Zhang F."/>
            <person name="Wang G."/>
            <person name="Zhang L."/>
        </authorList>
    </citation>
    <scope>NUCLEOTIDE SEQUENCE [LARGE SCALE GENOMIC DNA]</scope>
    <source>
        <strain evidence="1 2">CCUG 49529</strain>
    </source>
</reference>
<protein>
    <submittedName>
        <fullName evidence="1">Alkaline phosphatase</fullName>
    </submittedName>
</protein>
<dbReference type="AlphaFoldDB" id="A0A0A3JRC4"/>
<dbReference type="Proteomes" id="UP000030595">
    <property type="component" value="Unassembled WGS sequence"/>
</dbReference>
<keyword evidence="2" id="KW-1185">Reference proteome</keyword>
<dbReference type="eggNOG" id="COG2733">
    <property type="taxonomic scope" value="Bacteria"/>
</dbReference>